<sequence length="346" mass="40091">MLAPKSSTYNGRPTFVNPMYLKKAQFEKPCLYEIPYDKSDLANVFVPDREETLTLLAYKTISTIEHKLSRVALLDTPSKLNHAANLPCSLFANLIRIAVLTDLAVLSDTRPDLVSTACGTMLLFGLRYSANLYDSWKSRMELYMQSREHGKMILESVENGLLIWPTVEENGVIKTKKYAELSAAEKIQADCDMKVTNIILQGLPADIYSLMNHHRERECKLYDAFDKFTHIKGETLHKYYLRFIQLINDMNIYNMKIEQFQVNTKFLNSLPPEWIKFVTGVKLMKDLHTTNFDQLHAYLEQHELHANEVRILRERNQDPLAFVSNQQMTPPHFNTYQSSYNNPQLQ</sequence>
<proteinExistence type="predicted"/>
<reference evidence="1" key="2">
    <citation type="submission" date="2022-01" db="EMBL/GenBank/DDBJ databases">
        <authorList>
            <person name="Yamashiro T."/>
            <person name="Shiraishi A."/>
            <person name="Satake H."/>
            <person name="Nakayama K."/>
        </authorList>
    </citation>
    <scope>NUCLEOTIDE SEQUENCE</scope>
</reference>
<accession>A0ABQ5B6Q2</accession>
<dbReference type="Proteomes" id="UP001151760">
    <property type="component" value="Unassembled WGS sequence"/>
</dbReference>
<keyword evidence="2" id="KW-1185">Reference proteome</keyword>
<dbReference type="Pfam" id="PF14223">
    <property type="entry name" value="Retrotran_gag_2"/>
    <property type="match status" value="1"/>
</dbReference>
<dbReference type="EMBL" id="BQNB010012993">
    <property type="protein sequence ID" value="GJT10505.1"/>
    <property type="molecule type" value="Genomic_DNA"/>
</dbReference>
<gene>
    <name evidence="1" type="ORF">Tco_0857547</name>
</gene>
<protein>
    <recommendedName>
        <fullName evidence="3">Zinc finger, CCHC-type</fullName>
    </recommendedName>
</protein>
<evidence type="ECO:0008006" key="3">
    <source>
        <dbReference type="Google" id="ProtNLM"/>
    </source>
</evidence>
<evidence type="ECO:0000313" key="2">
    <source>
        <dbReference type="Proteomes" id="UP001151760"/>
    </source>
</evidence>
<comment type="caution">
    <text evidence="1">The sequence shown here is derived from an EMBL/GenBank/DDBJ whole genome shotgun (WGS) entry which is preliminary data.</text>
</comment>
<reference evidence="1" key="1">
    <citation type="journal article" date="2022" name="Int. J. Mol. Sci.">
        <title>Draft Genome of Tanacetum Coccineum: Genomic Comparison of Closely Related Tanacetum-Family Plants.</title>
        <authorList>
            <person name="Yamashiro T."/>
            <person name="Shiraishi A."/>
            <person name="Nakayama K."/>
            <person name="Satake H."/>
        </authorList>
    </citation>
    <scope>NUCLEOTIDE SEQUENCE</scope>
</reference>
<organism evidence="1 2">
    <name type="scientific">Tanacetum coccineum</name>
    <dbReference type="NCBI Taxonomy" id="301880"/>
    <lineage>
        <taxon>Eukaryota</taxon>
        <taxon>Viridiplantae</taxon>
        <taxon>Streptophyta</taxon>
        <taxon>Embryophyta</taxon>
        <taxon>Tracheophyta</taxon>
        <taxon>Spermatophyta</taxon>
        <taxon>Magnoliopsida</taxon>
        <taxon>eudicotyledons</taxon>
        <taxon>Gunneridae</taxon>
        <taxon>Pentapetalae</taxon>
        <taxon>asterids</taxon>
        <taxon>campanulids</taxon>
        <taxon>Asterales</taxon>
        <taxon>Asteraceae</taxon>
        <taxon>Asteroideae</taxon>
        <taxon>Anthemideae</taxon>
        <taxon>Anthemidinae</taxon>
        <taxon>Tanacetum</taxon>
    </lineage>
</organism>
<name>A0ABQ5B6Q2_9ASTR</name>
<evidence type="ECO:0000313" key="1">
    <source>
        <dbReference type="EMBL" id="GJT10505.1"/>
    </source>
</evidence>